<sequence length="206" mass="23092">MKVTSHFCNDKVLYRRQYCAGERSVQQSAGATRACRDADNVRLLHPRRTAAPCGSGWLNPPPPAARGPPPAPRQPRDIVKACLLYKLMHFQWDNEHTKPSQSTRRPPLMDTHNVRGVTSALPVSWIGIGYLMREEWVDRGESGVKVGGEGGRVGHQDFVHWTQGDIFWCYFTSVFCKCGIAPGEPASAAAKFATAWLYLIERFSFF</sequence>
<evidence type="ECO:0000256" key="1">
    <source>
        <dbReference type="SAM" id="MobiDB-lite"/>
    </source>
</evidence>
<organism evidence="2 3">
    <name type="scientific">Eumeta variegata</name>
    <name type="common">Bagworm moth</name>
    <name type="synonym">Eumeta japonica</name>
    <dbReference type="NCBI Taxonomy" id="151549"/>
    <lineage>
        <taxon>Eukaryota</taxon>
        <taxon>Metazoa</taxon>
        <taxon>Ecdysozoa</taxon>
        <taxon>Arthropoda</taxon>
        <taxon>Hexapoda</taxon>
        <taxon>Insecta</taxon>
        <taxon>Pterygota</taxon>
        <taxon>Neoptera</taxon>
        <taxon>Endopterygota</taxon>
        <taxon>Lepidoptera</taxon>
        <taxon>Glossata</taxon>
        <taxon>Ditrysia</taxon>
        <taxon>Tineoidea</taxon>
        <taxon>Psychidae</taxon>
        <taxon>Oiketicinae</taxon>
        <taxon>Eumeta</taxon>
    </lineage>
</organism>
<proteinExistence type="predicted"/>
<dbReference type="AlphaFoldDB" id="A0A4C1Z059"/>
<reference evidence="2 3" key="1">
    <citation type="journal article" date="2019" name="Commun. Biol.">
        <title>The bagworm genome reveals a unique fibroin gene that provides high tensile strength.</title>
        <authorList>
            <person name="Kono N."/>
            <person name="Nakamura H."/>
            <person name="Ohtoshi R."/>
            <person name="Tomita M."/>
            <person name="Numata K."/>
            <person name="Arakawa K."/>
        </authorList>
    </citation>
    <scope>NUCLEOTIDE SEQUENCE [LARGE SCALE GENOMIC DNA]</scope>
</reference>
<evidence type="ECO:0000313" key="3">
    <source>
        <dbReference type="Proteomes" id="UP000299102"/>
    </source>
</evidence>
<feature type="region of interest" description="Disordered" evidence="1">
    <location>
        <begin position="52"/>
        <end position="74"/>
    </location>
</feature>
<feature type="compositionally biased region" description="Pro residues" evidence="1">
    <location>
        <begin position="59"/>
        <end position="73"/>
    </location>
</feature>
<dbReference type="EMBL" id="BGZK01001526">
    <property type="protein sequence ID" value="GBP81708.1"/>
    <property type="molecule type" value="Genomic_DNA"/>
</dbReference>
<name>A0A4C1Z059_EUMVA</name>
<gene>
    <name evidence="2" type="ORF">EVAR_59837_1</name>
</gene>
<protein>
    <submittedName>
        <fullName evidence="2">Uncharacterized protein</fullName>
    </submittedName>
</protein>
<evidence type="ECO:0000313" key="2">
    <source>
        <dbReference type="EMBL" id="GBP81708.1"/>
    </source>
</evidence>
<accession>A0A4C1Z059</accession>
<keyword evidence="3" id="KW-1185">Reference proteome</keyword>
<dbReference type="Proteomes" id="UP000299102">
    <property type="component" value="Unassembled WGS sequence"/>
</dbReference>
<comment type="caution">
    <text evidence="2">The sequence shown here is derived from an EMBL/GenBank/DDBJ whole genome shotgun (WGS) entry which is preliminary data.</text>
</comment>